<keyword evidence="2" id="KW-0808">Transferase</keyword>
<dbReference type="InterPro" id="IPR029044">
    <property type="entry name" value="Nucleotide-diphossugar_trans"/>
</dbReference>
<reference evidence="2 3" key="1">
    <citation type="submission" date="2023-04" db="EMBL/GenBank/DDBJ databases">
        <title>Complete genome sequence of Alisedimentitalea scapharcae.</title>
        <authorList>
            <person name="Rong J.-C."/>
            <person name="Yi M.-L."/>
            <person name="Zhao Q."/>
        </authorList>
    </citation>
    <scope>NUCLEOTIDE SEQUENCE [LARGE SCALE GENOMIC DNA]</scope>
    <source>
        <strain evidence="2 3">KCTC 42119</strain>
    </source>
</reference>
<accession>A0ABZ2XQX0</accession>
<dbReference type="Proteomes" id="UP001623232">
    <property type="component" value="Chromosome"/>
</dbReference>
<dbReference type="CDD" id="cd00761">
    <property type="entry name" value="Glyco_tranf_GTA_type"/>
    <property type="match status" value="1"/>
</dbReference>
<organism evidence="2 3">
    <name type="scientific">Aliisedimentitalea scapharcae</name>
    <dbReference type="NCBI Taxonomy" id="1524259"/>
    <lineage>
        <taxon>Bacteria</taxon>
        <taxon>Pseudomonadati</taxon>
        <taxon>Pseudomonadota</taxon>
        <taxon>Alphaproteobacteria</taxon>
        <taxon>Rhodobacterales</taxon>
        <taxon>Roseobacteraceae</taxon>
        <taxon>Aliisedimentitalea</taxon>
    </lineage>
</organism>
<gene>
    <name evidence="2" type="ORF">QEZ52_11485</name>
</gene>
<evidence type="ECO:0000313" key="2">
    <source>
        <dbReference type="EMBL" id="WZK87254.1"/>
    </source>
</evidence>
<dbReference type="Gene3D" id="3.90.550.10">
    <property type="entry name" value="Spore Coat Polysaccharide Biosynthesis Protein SpsA, Chain A"/>
    <property type="match status" value="1"/>
</dbReference>
<dbReference type="InterPro" id="IPR050834">
    <property type="entry name" value="Glycosyltransf_2"/>
</dbReference>
<keyword evidence="3" id="KW-1185">Reference proteome</keyword>
<evidence type="ECO:0000259" key="1">
    <source>
        <dbReference type="Pfam" id="PF00535"/>
    </source>
</evidence>
<evidence type="ECO:0000313" key="3">
    <source>
        <dbReference type="Proteomes" id="UP001623232"/>
    </source>
</evidence>
<name>A0ABZ2XQX0_9RHOB</name>
<keyword evidence="2" id="KW-0328">Glycosyltransferase</keyword>
<proteinExistence type="predicted"/>
<feature type="domain" description="Glycosyltransferase 2-like" evidence="1">
    <location>
        <begin position="10"/>
        <end position="117"/>
    </location>
</feature>
<dbReference type="InterPro" id="IPR001173">
    <property type="entry name" value="Glyco_trans_2-like"/>
</dbReference>
<dbReference type="GO" id="GO:0016757">
    <property type="term" value="F:glycosyltransferase activity"/>
    <property type="evidence" value="ECO:0007669"/>
    <property type="project" value="UniProtKB-KW"/>
</dbReference>
<dbReference type="EC" id="2.4.-.-" evidence="2"/>
<dbReference type="PANTHER" id="PTHR43685:SF2">
    <property type="entry name" value="GLYCOSYLTRANSFERASE 2-LIKE DOMAIN-CONTAINING PROTEIN"/>
    <property type="match status" value="1"/>
</dbReference>
<dbReference type="Pfam" id="PF00535">
    <property type="entry name" value="Glycos_transf_2"/>
    <property type="match status" value="1"/>
</dbReference>
<protein>
    <submittedName>
        <fullName evidence="2">Glycosyltransferase family 2 protein</fullName>
        <ecNumber evidence="2">2.4.-.-</ecNumber>
    </submittedName>
</protein>
<dbReference type="RefSeq" id="WP_406644492.1">
    <property type="nucleotide sequence ID" value="NZ_CP123584.1"/>
</dbReference>
<dbReference type="PANTHER" id="PTHR43685">
    <property type="entry name" value="GLYCOSYLTRANSFERASE"/>
    <property type="match status" value="1"/>
</dbReference>
<dbReference type="EMBL" id="CP123584">
    <property type="protein sequence ID" value="WZK87254.1"/>
    <property type="molecule type" value="Genomic_DNA"/>
</dbReference>
<sequence>MTQANIMKISIIIPSRERAFYLKSSIQTVLDIDDPNIELIVADNASTDGTDAVVAGFDDSRLTYLPSDARVSMRENFNRSILASSGDYVIVFGDDDAILPGQFPALRRLLDQHRPDGMSWIKATYGWPIEGFGDKTGGIRFYRDNSFGAPKIYDPHDDIDTLMRCQLGQLNPTPNIYHGCVSRAYLNRSQPSPGVFFDSTIPDVNFQFRSTYVGGKFLSVAHPFTINGYGPASTGGAHSGPKKGSASEKIGHSFAAENRADPYDDIIDHALTVHLVYFSTLETLRDRSGFSDPCPSYEDWYQFSLNATQTKPEETARILDILRTHAERTGTDAALAAAQQMPPRAKRTLAERWDRIKSQLRSFRLSAEINGENTVHTAAMVMDQVLGQDLDAILQGTQNQSGAWAAAKRRSKDFKREL</sequence>
<dbReference type="SUPFAM" id="SSF53448">
    <property type="entry name" value="Nucleotide-diphospho-sugar transferases"/>
    <property type="match status" value="1"/>
</dbReference>